<keyword evidence="1" id="KW-1133">Transmembrane helix</keyword>
<keyword evidence="1" id="KW-0812">Transmembrane</keyword>
<feature type="transmembrane region" description="Helical" evidence="1">
    <location>
        <begin position="44"/>
        <end position="65"/>
    </location>
</feature>
<dbReference type="GO" id="GO:0009247">
    <property type="term" value="P:glycolipid biosynthetic process"/>
    <property type="evidence" value="ECO:0007669"/>
    <property type="project" value="TreeGrafter"/>
</dbReference>
<evidence type="ECO:0000313" key="2">
    <source>
        <dbReference type="EMBL" id="CEQ39013.1"/>
    </source>
</evidence>
<evidence type="ECO:0000256" key="1">
    <source>
        <dbReference type="SAM" id="Phobius"/>
    </source>
</evidence>
<gene>
    <name evidence="2" type="primary">SPOSA6832_00490</name>
</gene>
<dbReference type="PANTHER" id="PTHR12286:SF5">
    <property type="entry name" value="SACCHAROPINE DEHYDROGENASE-LIKE OXIDOREDUCTASE"/>
    <property type="match status" value="1"/>
</dbReference>
<dbReference type="OrthoDB" id="10268090at2759"/>
<feature type="non-terminal residue" evidence="2">
    <location>
        <position position="1"/>
    </location>
</feature>
<dbReference type="GO" id="GO:0005886">
    <property type="term" value="C:plasma membrane"/>
    <property type="evidence" value="ECO:0007669"/>
    <property type="project" value="TreeGrafter"/>
</dbReference>
<dbReference type="PANTHER" id="PTHR12286">
    <property type="entry name" value="SACCHAROPINE DEHYDROGENASE-LIKE OXIDOREDUCTASE"/>
    <property type="match status" value="1"/>
</dbReference>
<proteinExistence type="predicted"/>
<dbReference type="InterPro" id="IPR051276">
    <property type="entry name" value="Saccharopine_DH-like_oxidrdct"/>
</dbReference>
<evidence type="ECO:0000313" key="3">
    <source>
        <dbReference type="Proteomes" id="UP000243876"/>
    </source>
</evidence>
<protein>
    <submittedName>
        <fullName evidence="2">SPOSA6832_00490-mRNA-1:cds</fullName>
    </submittedName>
</protein>
<keyword evidence="3" id="KW-1185">Reference proteome</keyword>
<dbReference type="GO" id="GO:0005739">
    <property type="term" value="C:mitochondrion"/>
    <property type="evidence" value="ECO:0007669"/>
    <property type="project" value="TreeGrafter"/>
</dbReference>
<reference evidence="3" key="1">
    <citation type="submission" date="2015-02" db="EMBL/GenBank/DDBJ databases">
        <authorList>
            <person name="Gon?alves P."/>
        </authorList>
    </citation>
    <scope>NUCLEOTIDE SEQUENCE [LARGE SCALE GENOMIC DNA]</scope>
</reference>
<dbReference type="GO" id="GO:0005811">
    <property type="term" value="C:lipid droplet"/>
    <property type="evidence" value="ECO:0007669"/>
    <property type="project" value="TreeGrafter"/>
</dbReference>
<dbReference type="Proteomes" id="UP000243876">
    <property type="component" value="Unassembled WGS sequence"/>
</dbReference>
<organism evidence="2 3">
    <name type="scientific">Sporidiobolus salmonicolor</name>
    <name type="common">Yeast-like fungus</name>
    <name type="synonym">Sporobolomyces salmonicolor</name>
    <dbReference type="NCBI Taxonomy" id="5005"/>
    <lineage>
        <taxon>Eukaryota</taxon>
        <taxon>Fungi</taxon>
        <taxon>Dikarya</taxon>
        <taxon>Basidiomycota</taxon>
        <taxon>Pucciniomycotina</taxon>
        <taxon>Microbotryomycetes</taxon>
        <taxon>Sporidiobolales</taxon>
        <taxon>Sporidiobolaceae</taxon>
        <taxon>Sporobolomyces</taxon>
    </lineage>
</organism>
<accession>A0A0D6EGT8</accession>
<dbReference type="AlphaFoldDB" id="A0A0D6EGT8"/>
<dbReference type="EMBL" id="CENE01000001">
    <property type="protein sequence ID" value="CEQ39013.1"/>
    <property type="molecule type" value="Genomic_DNA"/>
</dbReference>
<keyword evidence="1" id="KW-0472">Membrane</keyword>
<name>A0A0D6EGT8_SPOSA</name>
<sequence>MAPFNTAIVRRSWGIFESADPSSRVLSYGPNFDYDEYFALPGPISSFLVSVAIYLSFASLVLSPIRWLAKKFGPKSGDGPSKEAQETGWFETVCVAKSDDGKYETKVTMKGKGDPGYAATSVMISECALALLKDHDRLPPIAKHGGPLTPATALGNVLVERLEKTGRFSFTVEDEETKSQ</sequence>